<dbReference type="EMBL" id="CP011805">
    <property type="protein sequence ID" value="AKM07034.1"/>
    <property type="molecule type" value="Genomic_DNA"/>
</dbReference>
<dbReference type="KEGG" id="amx:AM2010_957"/>
<keyword evidence="1" id="KW-0472">Membrane</keyword>
<organism evidence="2 3">
    <name type="scientific">Pelagerythrobacter marensis</name>
    <dbReference type="NCBI Taxonomy" id="543877"/>
    <lineage>
        <taxon>Bacteria</taxon>
        <taxon>Pseudomonadati</taxon>
        <taxon>Pseudomonadota</taxon>
        <taxon>Alphaproteobacteria</taxon>
        <taxon>Sphingomonadales</taxon>
        <taxon>Erythrobacteraceae</taxon>
        <taxon>Pelagerythrobacter</taxon>
    </lineage>
</organism>
<dbReference type="AlphaFoldDB" id="A0A0G3X8W6"/>
<accession>A0A0G3X8W6</accession>
<feature type="transmembrane region" description="Helical" evidence="1">
    <location>
        <begin position="38"/>
        <end position="55"/>
    </location>
</feature>
<protein>
    <submittedName>
        <fullName evidence="2">Uncharacterized protein</fullName>
    </submittedName>
</protein>
<dbReference type="PATRIC" id="fig|543877.4.peg.967"/>
<dbReference type="Proteomes" id="UP000037643">
    <property type="component" value="Chromosome"/>
</dbReference>
<keyword evidence="1" id="KW-1133">Transmembrane helix</keyword>
<name>A0A0G3X8W6_9SPHN</name>
<dbReference type="RefSeq" id="WP_169747779.1">
    <property type="nucleotide sequence ID" value="NZ_CP011805.1"/>
</dbReference>
<reference evidence="2 3" key="1">
    <citation type="submission" date="2015-06" db="EMBL/GenBank/DDBJ databases">
        <authorList>
            <person name="Kim K.M."/>
        </authorList>
    </citation>
    <scope>NUCLEOTIDE SEQUENCE [LARGE SCALE GENOMIC DNA]</scope>
    <source>
        <strain evidence="2 3">KCTC 22370</strain>
    </source>
</reference>
<keyword evidence="3" id="KW-1185">Reference proteome</keyword>
<evidence type="ECO:0000313" key="3">
    <source>
        <dbReference type="Proteomes" id="UP000037643"/>
    </source>
</evidence>
<sequence length="56" mass="6214">MSEYDTVRLVALAGWLILALSVFASFRLDWKKSVRMALIWVLLFGGAAILFGLILG</sequence>
<evidence type="ECO:0000256" key="1">
    <source>
        <dbReference type="SAM" id="Phobius"/>
    </source>
</evidence>
<evidence type="ECO:0000313" key="2">
    <source>
        <dbReference type="EMBL" id="AKM07034.1"/>
    </source>
</evidence>
<dbReference type="STRING" id="543877.AM2010_957"/>
<feature type="transmembrane region" description="Helical" evidence="1">
    <location>
        <begin position="6"/>
        <end position="26"/>
    </location>
</feature>
<proteinExistence type="predicted"/>
<keyword evidence="1" id="KW-0812">Transmembrane</keyword>
<gene>
    <name evidence="2" type="ORF">AM2010_957</name>
</gene>